<name>A0AAD9PXF2_ACRCE</name>
<evidence type="ECO:0000313" key="2">
    <source>
        <dbReference type="EMBL" id="KAK2550659.1"/>
    </source>
</evidence>
<protein>
    <submittedName>
        <fullName evidence="2">Uncharacterized protein</fullName>
    </submittedName>
</protein>
<dbReference type="EMBL" id="JARQWQ010000107">
    <property type="protein sequence ID" value="KAK2550659.1"/>
    <property type="molecule type" value="Genomic_DNA"/>
</dbReference>
<proteinExistence type="predicted"/>
<sequence length="204" mass="23350">MRKAKSCTWCWKLPLTNQYILTVHALLGAKVEPVLVEDINFYKARFGKEPPCKKVKPSPAVTEKHYGIDNPTKLTIEQHKINLKRNIYLANQGNSLPPIYHILGNKTDTHPSVAATHELPHTMEADDINIVYSHEIEVRTYEENTESMISPIKNHPASLHDILSKAESIIWTEFVWMMRRLERLRSVLEISHKAPCGLPIALLE</sequence>
<accession>A0AAD9PXF2</accession>
<reference evidence="2" key="1">
    <citation type="journal article" date="2023" name="G3 (Bethesda)">
        <title>Whole genome assembly and annotation of the endangered Caribbean coral Acropora cervicornis.</title>
        <authorList>
            <person name="Selwyn J.D."/>
            <person name="Vollmer S.V."/>
        </authorList>
    </citation>
    <scope>NUCLEOTIDE SEQUENCE</scope>
    <source>
        <strain evidence="2">K2</strain>
    </source>
</reference>
<keyword evidence="1" id="KW-0732">Signal</keyword>
<comment type="caution">
    <text evidence="2">The sequence shown here is derived from an EMBL/GenBank/DDBJ whole genome shotgun (WGS) entry which is preliminary data.</text>
</comment>
<evidence type="ECO:0000256" key="1">
    <source>
        <dbReference type="SAM" id="SignalP"/>
    </source>
</evidence>
<dbReference type="Proteomes" id="UP001249851">
    <property type="component" value="Unassembled WGS sequence"/>
</dbReference>
<keyword evidence="3" id="KW-1185">Reference proteome</keyword>
<feature type="chain" id="PRO_5041977172" evidence="1">
    <location>
        <begin position="26"/>
        <end position="204"/>
    </location>
</feature>
<gene>
    <name evidence="2" type="ORF">P5673_028519</name>
</gene>
<reference evidence="2" key="2">
    <citation type="journal article" date="2023" name="Science">
        <title>Genomic signatures of disease resistance in endangered staghorn corals.</title>
        <authorList>
            <person name="Vollmer S.V."/>
            <person name="Selwyn J.D."/>
            <person name="Despard B.A."/>
            <person name="Roesel C.L."/>
        </authorList>
    </citation>
    <scope>NUCLEOTIDE SEQUENCE</scope>
    <source>
        <strain evidence="2">K2</strain>
    </source>
</reference>
<dbReference type="AlphaFoldDB" id="A0AAD9PXF2"/>
<evidence type="ECO:0000313" key="3">
    <source>
        <dbReference type="Proteomes" id="UP001249851"/>
    </source>
</evidence>
<feature type="signal peptide" evidence="1">
    <location>
        <begin position="1"/>
        <end position="25"/>
    </location>
</feature>
<organism evidence="2 3">
    <name type="scientific">Acropora cervicornis</name>
    <name type="common">Staghorn coral</name>
    <dbReference type="NCBI Taxonomy" id="6130"/>
    <lineage>
        <taxon>Eukaryota</taxon>
        <taxon>Metazoa</taxon>
        <taxon>Cnidaria</taxon>
        <taxon>Anthozoa</taxon>
        <taxon>Hexacorallia</taxon>
        <taxon>Scleractinia</taxon>
        <taxon>Astrocoeniina</taxon>
        <taxon>Acroporidae</taxon>
        <taxon>Acropora</taxon>
    </lineage>
</organism>